<comment type="caution">
    <text evidence="2">The sequence shown here is derived from an EMBL/GenBank/DDBJ whole genome shotgun (WGS) entry which is preliminary data.</text>
</comment>
<protein>
    <submittedName>
        <fullName evidence="2">GMP synthase (Glutamine-hydrolyzing)</fullName>
        <ecNumber evidence="2">6.3.5.2</ecNumber>
    </submittedName>
</protein>
<keyword evidence="3" id="KW-1185">Reference proteome</keyword>
<reference evidence="2 3" key="1">
    <citation type="submission" date="2023-07" db="EMBL/GenBank/DDBJ databases">
        <title>Sequencing the genomes of 1000 actinobacteria strains.</title>
        <authorList>
            <person name="Klenk H.-P."/>
        </authorList>
    </citation>
    <scope>NUCLEOTIDE SEQUENCE [LARGE SCALE GENOMIC DNA]</scope>
    <source>
        <strain evidence="2 3">DSM 19426</strain>
    </source>
</reference>
<dbReference type="Pfam" id="PF00117">
    <property type="entry name" value="GATase"/>
    <property type="match status" value="1"/>
</dbReference>
<dbReference type="PROSITE" id="PS51273">
    <property type="entry name" value="GATASE_TYPE_1"/>
    <property type="match status" value="1"/>
</dbReference>
<dbReference type="PANTHER" id="PTHR42695">
    <property type="entry name" value="GLUTAMINE AMIDOTRANSFERASE YLR126C-RELATED"/>
    <property type="match status" value="1"/>
</dbReference>
<name>A0ABU2BYQ3_9ACTN</name>
<keyword evidence="2" id="KW-0436">Ligase</keyword>
<dbReference type="EMBL" id="JAVDYG010000001">
    <property type="protein sequence ID" value="MDR7363529.1"/>
    <property type="molecule type" value="Genomic_DNA"/>
</dbReference>
<dbReference type="RefSeq" id="WP_310304023.1">
    <property type="nucleotide sequence ID" value="NZ_BAAAPS010000003.1"/>
</dbReference>
<dbReference type="PANTHER" id="PTHR42695:SF5">
    <property type="entry name" value="GLUTAMINE AMIDOTRANSFERASE YLR126C-RELATED"/>
    <property type="match status" value="1"/>
</dbReference>
<dbReference type="InterPro" id="IPR029062">
    <property type="entry name" value="Class_I_gatase-like"/>
</dbReference>
<evidence type="ECO:0000259" key="1">
    <source>
        <dbReference type="Pfam" id="PF00117"/>
    </source>
</evidence>
<feature type="domain" description="Glutamine amidotransferase" evidence="1">
    <location>
        <begin position="53"/>
        <end position="195"/>
    </location>
</feature>
<accession>A0ABU2BYQ3</accession>
<evidence type="ECO:0000313" key="2">
    <source>
        <dbReference type="EMBL" id="MDR7363529.1"/>
    </source>
</evidence>
<dbReference type="NCBIfam" id="NF005743">
    <property type="entry name" value="PRK07567.1"/>
    <property type="match status" value="1"/>
</dbReference>
<sequence length="246" mass="26270">MKPFVLLATRAEDVAADDEYAAFLRFGGLSESELVRIRLEQPDAPPAASLDLDAFSGVILGGSPFTTSVPAGTKSAEQVRVEADVFALLDRVVVEDRPFLGACYGVGTLGVHQGGVVDGTFGEAIGAVAIELTGEGAVDPLTSALPGSFEAFVGHKEAVTTLPDHAVLLASSASCPVQAFRVGRHVYATQFHPELDVPGLQTRIEVYRDYGYFEPHEAEWLKANAARAAVSEPPRLLQRFVELYAR</sequence>
<proteinExistence type="predicted"/>
<dbReference type="Proteomes" id="UP001183648">
    <property type="component" value="Unassembled WGS sequence"/>
</dbReference>
<dbReference type="InterPro" id="IPR044992">
    <property type="entry name" value="ChyE-like"/>
</dbReference>
<dbReference type="InterPro" id="IPR017926">
    <property type="entry name" value="GATASE"/>
</dbReference>
<dbReference type="CDD" id="cd01741">
    <property type="entry name" value="GATase1_1"/>
    <property type="match status" value="1"/>
</dbReference>
<dbReference type="GO" id="GO:0003922">
    <property type="term" value="F:GMP synthase (glutamine-hydrolyzing) activity"/>
    <property type="evidence" value="ECO:0007669"/>
    <property type="project" value="UniProtKB-EC"/>
</dbReference>
<dbReference type="EC" id="6.3.5.2" evidence="2"/>
<gene>
    <name evidence="2" type="ORF">J2S63_003082</name>
</gene>
<organism evidence="2 3">
    <name type="scientific">Nocardioides marmoribigeumensis</name>
    <dbReference type="NCBI Taxonomy" id="433649"/>
    <lineage>
        <taxon>Bacteria</taxon>
        <taxon>Bacillati</taxon>
        <taxon>Actinomycetota</taxon>
        <taxon>Actinomycetes</taxon>
        <taxon>Propionibacteriales</taxon>
        <taxon>Nocardioidaceae</taxon>
        <taxon>Nocardioides</taxon>
    </lineage>
</organism>
<dbReference type="Gene3D" id="3.40.50.880">
    <property type="match status" value="1"/>
</dbReference>
<evidence type="ECO:0000313" key="3">
    <source>
        <dbReference type="Proteomes" id="UP001183648"/>
    </source>
</evidence>
<dbReference type="SUPFAM" id="SSF52317">
    <property type="entry name" value="Class I glutamine amidotransferase-like"/>
    <property type="match status" value="1"/>
</dbReference>